<reference evidence="1" key="1">
    <citation type="submission" date="2022-06" db="EMBL/GenBank/DDBJ databases">
        <title>Genome Sequence of Candolleomyces eurysporus.</title>
        <authorList>
            <person name="Buettner E."/>
        </authorList>
    </citation>
    <scope>NUCLEOTIDE SEQUENCE</scope>
    <source>
        <strain evidence="1">VTCC 930004</strain>
    </source>
</reference>
<dbReference type="Proteomes" id="UP001140091">
    <property type="component" value="Unassembled WGS sequence"/>
</dbReference>
<dbReference type="EMBL" id="JANBPK010000859">
    <property type="protein sequence ID" value="KAJ2929779.1"/>
    <property type="molecule type" value="Genomic_DNA"/>
</dbReference>
<comment type="caution">
    <text evidence="1">The sequence shown here is derived from an EMBL/GenBank/DDBJ whole genome shotgun (WGS) entry which is preliminary data.</text>
</comment>
<organism evidence="1 2">
    <name type="scientific">Candolleomyces eurysporus</name>
    <dbReference type="NCBI Taxonomy" id="2828524"/>
    <lineage>
        <taxon>Eukaryota</taxon>
        <taxon>Fungi</taxon>
        <taxon>Dikarya</taxon>
        <taxon>Basidiomycota</taxon>
        <taxon>Agaricomycotina</taxon>
        <taxon>Agaricomycetes</taxon>
        <taxon>Agaricomycetidae</taxon>
        <taxon>Agaricales</taxon>
        <taxon>Agaricineae</taxon>
        <taxon>Psathyrellaceae</taxon>
        <taxon>Candolleomyces</taxon>
    </lineage>
</organism>
<feature type="non-terminal residue" evidence="1">
    <location>
        <position position="160"/>
    </location>
</feature>
<accession>A0A9W8J977</accession>
<protein>
    <submittedName>
        <fullName evidence="1">Uncharacterized protein</fullName>
    </submittedName>
</protein>
<gene>
    <name evidence="1" type="ORF">H1R20_g7353</name>
</gene>
<evidence type="ECO:0000313" key="1">
    <source>
        <dbReference type="EMBL" id="KAJ2929779.1"/>
    </source>
</evidence>
<dbReference type="AlphaFoldDB" id="A0A9W8J977"/>
<keyword evidence="2" id="KW-1185">Reference proteome</keyword>
<sequence length="160" mass="18783">MHKFIRALETEADVSIRVLKEFLSRRRVEEFGNYVNEEEEVEQKDKMEAGDAAIRRGAPHFFALRTILCCEVDFDEPEEEDPEQGILGRLVDALGERPLRFSPERLEIRDCTNFFDEDLDLFEVCEGLEVVWDGIEVKRDSMSWESGSYYSDDSEDTWWD</sequence>
<evidence type="ECO:0000313" key="2">
    <source>
        <dbReference type="Proteomes" id="UP001140091"/>
    </source>
</evidence>
<proteinExistence type="predicted"/>
<name>A0A9W8J977_9AGAR</name>